<reference evidence="2 3" key="1">
    <citation type="journal article" date="2023" name="G3 (Bethesda)">
        <title>A chromosome-length genome assembly and annotation of blackberry (Rubus argutus, cv. 'Hillquist').</title>
        <authorList>
            <person name="Bruna T."/>
            <person name="Aryal R."/>
            <person name="Dudchenko O."/>
            <person name="Sargent D.J."/>
            <person name="Mead D."/>
            <person name="Buti M."/>
            <person name="Cavallini A."/>
            <person name="Hytonen T."/>
            <person name="Andres J."/>
            <person name="Pham M."/>
            <person name="Weisz D."/>
            <person name="Mascagni F."/>
            <person name="Usai G."/>
            <person name="Natali L."/>
            <person name="Bassil N."/>
            <person name="Fernandez G.E."/>
            <person name="Lomsadze A."/>
            <person name="Armour M."/>
            <person name="Olukolu B."/>
            <person name="Poorten T."/>
            <person name="Britton C."/>
            <person name="Davik J."/>
            <person name="Ashrafi H."/>
            <person name="Aiden E.L."/>
            <person name="Borodovsky M."/>
            <person name="Worthington M."/>
        </authorList>
    </citation>
    <scope>NUCLEOTIDE SEQUENCE [LARGE SCALE GENOMIC DNA]</scope>
    <source>
        <strain evidence="2">PI 553951</strain>
    </source>
</reference>
<dbReference type="PANTHER" id="PTHR43213:SF4">
    <property type="entry name" value="7-METHYL-GTP PYROPHOSPHATASE"/>
    <property type="match status" value="1"/>
</dbReference>
<evidence type="ECO:0008006" key="4">
    <source>
        <dbReference type="Google" id="ProtNLM"/>
    </source>
</evidence>
<keyword evidence="3" id="KW-1185">Reference proteome</keyword>
<keyword evidence="1" id="KW-0378">Hydrolase</keyword>
<evidence type="ECO:0000313" key="2">
    <source>
        <dbReference type="EMBL" id="KAK9948610.1"/>
    </source>
</evidence>
<dbReference type="PIRSF" id="PIRSF006305">
    <property type="entry name" value="Maf"/>
    <property type="match status" value="1"/>
</dbReference>
<protein>
    <recommendedName>
        <fullName evidence="4">Maf-like protein</fullName>
    </recommendedName>
</protein>
<dbReference type="FunFam" id="3.90.950.10:FF:000008">
    <property type="entry name" value="Maf-like protein, expressed"/>
    <property type="match status" value="1"/>
</dbReference>
<gene>
    <name evidence="2" type="ORF">M0R45_004178</name>
</gene>
<dbReference type="Gene3D" id="3.90.950.10">
    <property type="match status" value="1"/>
</dbReference>
<dbReference type="Pfam" id="PF02545">
    <property type="entry name" value="Maf"/>
    <property type="match status" value="1"/>
</dbReference>
<dbReference type="PANTHER" id="PTHR43213">
    <property type="entry name" value="BIFUNCTIONAL DTTP/UTP PYROPHOSPHATASE/METHYLTRANSFERASE PROTEIN-RELATED"/>
    <property type="match status" value="1"/>
</dbReference>
<dbReference type="AlphaFoldDB" id="A0AAW1YJ28"/>
<name>A0AAW1YJ28_RUBAR</name>
<accession>A0AAW1YJ28</accession>
<dbReference type="HAMAP" id="MF_00528">
    <property type="entry name" value="Maf"/>
    <property type="match status" value="1"/>
</dbReference>
<dbReference type="EMBL" id="JBEDUW010000001">
    <property type="protein sequence ID" value="KAK9948610.1"/>
    <property type="molecule type" value="Genomic_DNA"/>
</dbReference>
<dbReference type="InterPro" id="IPR003697">
    <property type="entry name" value="Maf-like"/>
</dbReference>
<evidence type="ECO:0000313" key="3">
    <source>
        <dbReference type="Proteomes" id="UP001457282"/>
    </source>
</evidence>
<dbReference type="GO" id="GO:0047429">
    <property type="term" value="F:nucleoside triphosphate diphosphatase activity"/>
    <property type="evidence" value="ECO:0007669"/>
    <property type="project" value="InterPro"/>
</dbReference>
<organism evidence="2 3">
    <name type="scientific">Rubus argutus</name>
    <name type="common">Southern blackberry</name>
    <dbReference type="NCBI Taxonomy" id="59490"/>
    <lineage>
        <taxon>Eukaryota</taxon>
        <taxon>Viridiplantae</taxon>
        <taxon>Streptophyta</taxon>
        <taxon>Embryophyta</taxon>
        <taxon>Tracheophyta</taxon>
        <taxon>Spermatophyta</taxon>
        <taxon>Magnoliopsida</taxon>
        <taxon>eudicotyledons</taxon>
        <taxon>Gunneridae</taxon>
        <taxon>Pentapetalae</taxon>
        <taxon>rosids</taxon>
        <taxon>fabids</taxon>
        <taxon>Rosales</taxon>
        <taxon>Rosaceae</taxon>
        <taxon>Rosoideae</taxon>
        <taxon>Rosoideae incertae sedis</taxon>
        <taxon>Rubus</taxon>
    </lineage>
</organism>
<evidence type="ECO:0000256" key="1">
    <source>
        <dbReference type="ARBA" id="ARBA00022801"/>
    </source>
</evidence>
<sequence>MSFQLILGSASMARRQILSEMGYEFEIMTADIDEKSIRMDKPEELVMVLAEAKADAIISKLQSTSSELEGDAEQATLLITADTVVVYEGIIREKPSSKEEAWDFIKGYSGGQAGVIGSVLVTNLKTGKRKGEWCSAEVYFHVIPEEIIDSLIEEGITLNVAGGLMLEHPLISPFVEAVIGTSDTVMGLPKELTEKLIHEAL</sequence>
<proteinExistence type="inferred from homology"/>
<comment type="caution">
    <text evidence="2">The sequence shown here is derived from an EMBL/GenBank/DDBJ whole genome shotgun (WGS) entry which is preliminary data.</text>
</comment>
<dbReference type="InterPro" id="IPR029001">
    <property type="entry name" value="ITPase-like_fam"/>
</dbReference>
<dbReference type="SUPFAM" id="SSF52972">
    <property type="entry name" value="ITPase-like"/>
    <property type="match status" value="1"/>
</dbReference>
<dbReference type="Proteomes" id="UP001457282">
    <property type="component" value="Unassembled WGS sequence"/>
</dbReference>